<dbReference type="Pfam" id="PF00135">
    <property type="entry name" value="COesterase"/>
    <property type="match status" value="1"/>
</dbReference>
<evidence type="ECO:0000313" key="5">
    <source>
        <dbReference type="EMBL" id="EJT79467.1"/>
    </source>
</evidence>
<keyword evidence="3" id="KW-0732">Signal</keyword>
<dbReference type="EC" id="3.1.1.-" evidence="3"/>
<dbReference type="STRING" id="644352.J3NTF2"/>
<dbReference type="GO" id="GO:0052689">
    <property type="term" value="F:carboxylic ester hydrolase activity"/>
    <property type="evidence" value="ECO:0007669"/>
    <property type="project" value="TreeGrafter"/>
</dbReference>
<dbReference type="VEuPathDB" id="FungiDB:GGTG_04551"/>
<dbReference type="SUPFAM" id="SSF53474">
    <property type="entry name" value="alpha/beta-Hydrolases"/>
    <property type="match status" value="1"/>
</dbReference>
<reference evidence="5" key="2">
    <citation type="submission" date="2010-07" db="EMBL/GenBank/DDBJ databases">
        <authorList>
            <consortium name="The Broad Institute Genome Sequencing Platform"/>
            <consortium name="Broad Institute Genome Sequencing Center for Infectious Disease"/>
            <person name="Ma L.-J."/>
            <person name="Dead R."/>
            <person name="Young S."/>
            <person name="Zeng Q."/>
            <person name="Koehrsen M."/>
            <person name="Alvarado L."/>
            <person name="Berlin A."/>
            <person name="Chapman S.B."/>
            <person name="Chen Z."/>
            <person name="Freedman E."/>
            <person name="Gellesch M."/>
            <person name="Goldberg J."/>
            <person name="Griggs A."/>
            <person name="Gujja S."/>
            <person name="Heilman E.R."/>
            <person name="Heiman D."/>
            <person name="Hepburn T."/>
            <person name="Howarth C."/>
            <person name="Jen D."/>
            <person name="Larson L."/>
            <person name="Mehta T."/>
            <person name="Neiman D."/>
            <person name="Pearson M."/>
            <person name="Roberts A."/>
            <person name="Saif S."/>
            <person name="Shea T."/>
            <person name="Shenoy N."/>
            <person name="Sisk P."/>
            <person name="Stolte C."/>
            <person name="Sykes S."/>
            <person name="Walk T."/>
            <person name="White J."/>
            <person name="Yandava C."/>
            <person name="Haas B."/>
            <person name="Nusbaum C."/>
            <person name="Birren B."/>
        </authorList>
    </citation>
    <scope>NUCLEOTIDE SEQUENCE</scope>
    <source>
        <strain evidence="5">R3-111a-1</strain>
    </source>
</reference>
<evidence type="ECO:0000256" key="3">
    <source>
        <dbReference type="RuleBase" id="RU361235"/>
    </source>
</evidence>
<dbReference type="InterPro" id="IPR019826">
    <property type="entry name" value="Carboxylesterase_B_AS"/>
</dbReference>
<dbReference type="Proteomes" id="UP000006039">
    <property type="component" value="Unassembled WGS sequence"/>
</dbReference>
<dbReference type="HOGENOM" id="CLU_006586_10_3_1"/>
<comment type="similarity">
    <text evidence="1 3">Belongs to the type-B carboxylesterase/lipase family.</text>
</comment>
<dbReference type="InterPro" id="IPR002018">
    <property type="entry name" value="CarbesteraseB"/>
</dbReference>
<name>J3NTF2_GAET3</name>
<dbReference type="PANTHER" id="PTHR43918:SF4">
    <property type="entry name" value="CARBOXYLIC ESTER HYDROLASE"/>
    <property type="match status" value="1"/>
</dbReference>
<dbReference type="GeneID" id="20345009"/>
<sequence>MKLSSLSGVALAQLAFAGPTAPRAVPLVTLDGYGTFSGISVDTTFTGVAMPSAVDAWLGMDYATQPVGECRFEPVDWPAPFEGVVAADKMPPGCPQAVTAALPAGLQSEACLRFGVWRTPGVPLSEKLPVMVFIPGGAFNRGNMRNFDGASFVANSPKPIVFVSFHHRVGALGFPNIDIFERAGLLNLGIRDTRHFLEFVQKHIGSFGGDEAKVTLGGLSAGAHGVGIQHVYGHGKPLFSQVYYMSGSSTSRGFPGVDYPLYKRQAKDFLDRIGCADIAATGDDAATISCLKAAPMEDMRAASVGVFQASEKNITWAWQPTHGGALFETTGTDALTNGSFFHVPVLTSNTHDEARLYIPGTLETNKQFVEFMNNICPGLNGEDLADLERLYPDPLTNADSPYVNSPNSTQYSRLSGAWTDYSYHCPSQSNAYYSAIAGQPVWKSLWNTPNKNPAWQGVPHSTDASYTWAEPTVQYPEMARAQHGYIASFVLAGDPNTYRYPGTPEWPRYEPAGYGLDAEPASQLEFLPGGPRLAKDDMRREACLFWRDPVRAKRLNK</sequence>
<gene>
    <name evidence="6" type="primary">20345009</name>
    <name evidence="5" type="ORF">GGTG_04551</name>
</gene>
<dbReference type="EnsemblFungi" id="EJT79467">
    <property type="protein sequence ID" value="EJT79467"/>
    <property type="gene ID" value="GGTG_04551"/>
</dbReference>
<dbReference type="RefSeq" id="XP_009220612.1">
    <property type="nucleotide sequence ID" value="XM_009222348.1"/>
</dbReference>
<dbReference type="PROSITE" id="PS00122">
    <property type="entry name" value="CARBOXYLESTERASE_B_1"/>
    <property type="match status" value="1"/>
</dbReference>
<evidence type="ECO:0000313" key="6">
    <source>
        <dbReference type="EnsemblFungi" id="EJT79467"/>
    </source>
</evidence>
<organism evidence="5">
    <name type="scientific">Gaeumannomyces tritici (strain R3-111a-1)</name>
    <name type="common">Wheat and barley take-all root rot fungus</name>
    <name type="synonym">Gaeumannomyces graminis var. tritici</name>
    <dbReference type="NCBI Taxonomy" id="644352"/>
    <lineage>
        <taxon>Eukaryota</taxon>
        <taxon>Fungi</taxon>
        <taxon>Dikarya</taxon>
        <taxon>Ascomycota</taxon>
        <taxon>Pezizomycotina</taxon>
        <taxon>Sordariomycetes</taxon>
        <taxon>Sordariomycetidae</taxon>
        <taxon>Magnaporthales</taxon>
        <taxon>Magnaporthaceae</taxon>
        <taxon>Gaeumannomyces</taxon>
    </lineage>
</organism>
<reference evidence="6" key="4">
    <citation type="journal article" date="2015" name="G3 (Bethesda)">
        <title>Genome sequences of three phytopathogenic species of the Magnaporthaceae family of fungi.</title>
        <authorList>
            <person name="Okagaki L.H."/>
            <person name="Nunes C.C."/>
            <person name="Sailsbery J."/>
            <person name="Clay B."/>
            <person name="Brown D."/>
            <person name="John T."/>
            <person name="Oh Y."/>
            <person name="Young N."/>
            <person name="Fitzgerald M."/>
            <person name="Haas B.J."/>
            <person name="Zeng Q."/>
            <person name="Young S."/>
            <person name="Adiconis X."/>
            <person name="Fan L."/>
            <person name="Levin J.Z."/>
            <person name="Mitchell T.K."/>
            <person name="Okubara P.A."/>
            <person name="Farman M.L."/>
            <person name="Kohn L.M."/>
            <person name="Birren B."/>
            <person name="Ma L.-J."/>
            <person name="Dean R.A."/>
        </authorList>
    </citation>
    <scope>NUCLEOTIDE SEQUENCE</scope>
    <source>
        <strain evidence="6">R3-111a-1</strain>
    </source>
</reference>
<accession>J3NTF2</accession>
<dbReference type="AlphaFoldDB" id="J3NTF2"/>
<reference evidence="7" key="1">
    <citation type="submission" date="2010-07" db="EMBL/GenBank/DDBJ databases">
        <title>The genome sequence of Gaeumannomyces graminis var. tritici strain R3-111a-1.</title>
        <authorList>
            <consortium name="The Broad Institute Genome Sequencing Platform"/>
            <person name="Ma L.-J."/>
            <person name="Dead R."/>
            <person name="Young S."/>
            <person name="Zeng Q."/>
            <person name="Koehrsen M."/>
            <person name="Alvarado L."/>
            <person name="Berlin A."/>
            <person name="Chapman S.B."/>
            <person name="Chen Z."/>
            <person name="Freedman E."/>
            <person name="Gellesch M."/>
            <person name="Goldberg J."/>
            <person name="Griggs A."/>
            <person name="Gujja S."/>
            <person name="Heilman E.R."/>
            <person name="Heiman D."/>
            <person name="Hepburn T."/>
            <person name="Howarth C."/>
            <person name="Jen D."/>
            <person name="Larson L."/>
            <person name="Mehta T."/>
            <person name="Neiman D."/>
            <person name="Pearson M."/>
            <person name="Roberts A."/>
            <person name="Saif S."/>
            <person name="Shea T."/>
            <person name="Shenoy N."/>
            <person name="Sisk P."/>
            <person name="Stolte C."/>
            <person name="Sykes S."/>
            <person name="Walk T."/>
            <person name="White J."/>
            <person name="Yandava C."/>
            <person name="Haas B."/>
            <person name="Nusbaum C."/>
            <person name="Birren B."/>
        </authorList>
    </citation>
    <scope>NUCLEOTIDE SEQUENCE [LARGE SCALE GENOMIC DNA]</scope>
    <source>
        <strain evidence="7">R3-111a-1</strain>
    </source>
</reference>
<reference evidence="5" key="3">
    <citation type="submission" date="2010-09" db="EMBL/GenBank/DDBJ databases">
        <title>Annotation of Gaeumannomyces graminis var. tritici R3-111a-1.</title>
        <authorList>
            <consortium name="The Broad Institute Genome Sequencing Platform"/>
            <person name="Ma L.-J."/>
            <person name="Dead R."/>
            <person name="Young S.K."/>
            <person name="Zeng Q."/>
            <person name="Gargeya S."/>
            <person name="Fitzgerald M."/>
            <person name="Haas B."/>
            <person name="Abouelleil A."/>
            <person name="Alvarado L."/>
            <person name="Arachchi H.M."/>
            <person name="Berlin A."/>
            <person name="Brown A."/>
            <person name="Chapman S.B."/>
            <person name="Chen Z."/>
            <person name="Dunbar C."/>
            <person name="Freedman E."/>
            <person name="Gearin G."/>
            <person name="Gellesch M."/>
            <person name="Goldberg J."/>
            <person name="Griggs A."/>
            <person name="Gujja S."/>
            <person name="Heiman D."/>
            <person name="Howarth C."/>
            <person name="Larson L."/>
            <person name="Lui A."/>
            <person name="MacDonald P.J.P."/>
            <person name="Mehta T."/>
            <person name="Montmayeur A."/>
            <person name="Murphy C."/>
            <person name="Neiman D."/>
            <person name="Pearson M."/>
            <person name="Priest M."/>
            <person name="Roberts A."/>
            <person name="Saif S."/>
            <person name="Shea T."/>
            <person name="Shenoy N."/>
            <person name="Sisk P."/>
            <person name="Stolte C."/>
            <person name="Sykes S."/>
            <person name="Yandava C."/>
            <person name="Wortman J."/>
            <person name="Nusbaum C."/>
            <person name="Birren B."/>
        </authorList>
    </citation>
    <scope>NUCLEOTIDE SEQUENCE</scope>
    <source>
        <strain evidence="5">R3-111a-1</strain>
    </source>
</reference>
<dbReference type="eggNOG" id="KOG4389">
    <property type="taxonomic scope" value="Eukaryota"/>
</dbReference>
<keyword evidence="2 3" id="KW-0378">Hydrolase</keyword>
<proteinExistence type="inferred from homology"/>
<dbReference type="InterPro" id="IPR029058">
    <property type="entry name" value="AB_hydrolase_fold"/>
</dbReference>
<evidence type="ECO:0000313" key="7">
    <source>
        <dbReference type="Proteomes" id="UP000006039"/>
    </source>
</evidence>
<reference evidence="6" key="5">
    <citation type="submission" date="2018-04" db="UniProtKB">
        <authorList>
            <consortium name="EnsemblFungi"/>
        </authorList>
    </citation>
    <scope>IDENTIFICATION</scope>
    <source>
        <strain evidence="6">R3-111a-1</strain>
    </source>
</reference>
<dbReference type="EMBL" id="GL385396">
    <property type="protein sequence ID" value="EJT79467.1"/>
    <property type="molecule type" value="Genomic_DNA"/>
</dbReference>
<evidence type="ECO:0000256" key="2">
    <source>
        <dbReference type="ARBA" id="ARBA00022801"/>
    </source>
</evidence>
<protein>
    <recommendedName>
        <fullName evidence="3">Carboxylic ester hydrolase</fullName>
        <ecNumber evidence="3">3.1.1.-</ecNumber>
    </recommendedName>
</protein>
<keyword evidence="7" id="KW-1185">Reference proteome</keyword>
<dbReference type="Gene3D" id="3.40.50.1820">
    <property type="entry name" value="alpha/beta hydrolase"/>
    <property type="match status" value="1"/>
</dbReference>
<feature type="domain" description="Carboxylesterase type B" evidence="4">
    <location>
        <begin position="28"/>
        <end position="511"/>
    </location>
</feature>
<dbReference type="ESTHER" id="gagt3-j3ntf2">
    <property type="family name" value="Fungal_carboxylesterase_lipase"/>
</dbReference>
<dbReference type="OrthoDB" id="6846267at2759"/>
<evidence type="ECO:0000259" key="4">
    <source>
        <dbReference type="Pfam" id="PF00135"/>
    </source>
</evidence>
<evidence type="ECO:0000256" key="1">
    <source>
        <dbReference type="ARBA" id="ARBA00005964"/>
    </source>
</evidence>
<feature type="signal peptide" evidence="3">
    <location>
        <begin position="1"/>
        <end position="17"/>
    </location>
</feature>
<dbReference type="PANTHER" id="PTHR43918">
    <property type="entry name" value="ACETYLCHOLINESTERASE"/>
    <property type="match status" value="1"/>
</dbReference>
<feature type="chain" id="PRO_5015019871" description="Carboxylic ester hydrolase" evidence="3">
    <location>
        <begin position="18"/>
        <end position="557"/>
    </location>
</feature>
<dbReference type="InterPro" id="IPR050654">
    <property type="entry name" value="AChE-related_enzymes"/>
</dbReference>